<evidence type="ECO:0000256" key="2">
    <source>
        <dbReference type="ARBA" id="ARBA00006599"/>
    </source>
</evidence>
<dbReference type="Gene3D" id="3.50.50.60">
    <property type="entry name" value="FAD/NAD(P)-binding domain"/>
    <property type="match status" value="1"/>
</dbReference>
<evidence type="ECO:0000256" key="1">
    <source>
        <dbReference type="ARBA" id="ARBA00005089"/>
    </source>
</evidence>
<dbReference type="PANTHER" id="PTHR39757">
    <property type="match status" value="1"/>
</dbReference>
<evidence type="ECO:0000256" key="7">
    <source>
        <dbReference type="SAM" id="MobiDB-lite"/>
    </source>
</evidence>
<comment type="pathway">
    <text evidence="1">Carotenoid biosynthesis; beta-carotene biosynthesis.</text>
</comment>
<reference evidence="8" key="2">
    <citation type="submission" date="2024-10" db="UniProtKB">
        <authorList>
            <consortium name="EnsemblProtists"/>
        </authorList>
    </citation>
    <scope>IDENTIFICATION</scope>
</reference>
<dbReference type="SUPFAM" id="SSF51905">
    <property type="entry name" value="FAD/NAD(P)-binding domain"/>
    <property type="match status" value="1"/>
</dbReference>
<dbReference type="RefSeq" id="XP_005791952.1">
    <property type="nucleotide sequence ID" value="XM_005791895.1"/>
</dbReference>
<dbReference type="GO" id="GO:0016705">
    <property type="term" value="F:oxidoreductase activity, acting on paired donors, with incorporation or reduction of molecular oxygen"/>
    <property type="evidence" value="ECO:0007669"/>
    <property type="project" value="InterPro"/>
</dbReference>
<accession>A0A0D3KUT8</accession>
<evidence type="ECO:0000256" key="3">
    <source>
        <dbReference type="ARBA" id="ARBA00012242"/>
    </source>
</evidence>
<dbReference type="Pfam" id="PF05834">
    <property type="entry name" value="Lycopene_cycl"/>
    <property type="match status" value="1"/>
</dbReference>
<dbReference type="eggNOG" id="ENOG502QT2F">
    <property type="taxonomic scope" value="Eukaryota"/>
</dbReference>
<dbReference type="HOGENOM" id="CLU_027391_0_0_1"/>
<dbReference type="PaxDb" id="2903-EOD39523"/>
<evidence type="ECO:0000256" key="5">
    <source>
        <dbReference type="ARBA" id="ARBA00023027"/>
    </source>
</evidence>
<dbReference type="GeneID" id="17284794"/>
<sequence length="614" mass="65192">MLPSDAICVERAAVKFLLSPASDGAHAPDYFPVSNGSGTLSMGLCCAFAAASGSSGVALRATNPGVGRWLGPHADGRGRAVQIADLTVDVAVVGGGPAGYVMAALLGRSEHSVALVDPKPEGAWPNNYGSWREEWEALAASLQMPELLDCVSTNWAVTDCFFGGSFDTPDDERLRLDRAYLKVDRLRLKALLREKHAATGVQLLEGYAPAAAIAPNLFDGGLLVVDATGFESKLTVRESPAAGGLWKELAPGYQIAYGMCVDVAGDKLAPYDASAMTLFDYRTDHLVGSDLLADAEERPSFVYVMPSGEGGCDGCGASAFFEETSLVGRGERRLEFETLKQRLIKRLAFHGITYGEASVREEEYCYIPMGGQLPDRTQRVVPIGGAANTVHPATGYQLCRMLASSTGVAAALSAELSKGDGFDPDAAAAAAHASLWPASNRLQRDFAVFGGEFLGSQPVEILRGFFGAFFALEQPVWGGFLAGWPGLPGNENHATWLARVRFGITIALKFPPKVAATFVAYLAAFTAAYGPLILKSIFTPVFEIGVGPPPPDPGLRARRQRARDVYVTGDAAAKREAVEMLRSGRAGGTPRGEPSPQVELLEEEEAREEEALAA</sequence>
<evidence type="ECO:0000313" key="9">
    <source>
        <dbReference type="Proteomes" id="UP000013827"/>
    </source>
</evidence>
<dbReference type="EnsemblProtists" id="EOD39523">
    <property type="protein sequence ID" value="EOD39523"/>
    <property type="gene ID" value="EMIHUDRAFT_448849"/>
</dbReference>
<protein>
    <recommendedName>
        <fullName evidence="3">lycopene beta-cyclase</fullName>
        <ecNumber evidence="3">5.5.1.19</ecNumber>
    </recommendedName>
</protein>
<dbReference type="Proteomes" id="UP000013827">
    <property type="component" value="Unassembled WGS sequence"/>
</dbReference>
<reference evidence="9" key="1">
    <citation type="journal article" date="2013" name="Nature">
        <title>Pan genome of the phytoplankton Emiliania underpins its global distribution.</title>
        <authorList>
            <person name="Read B.A."/>
            <person name="Kegel J."/>
            <person name="Klute M.J."/>
            <person name="Kuo A."/>
            <person name="Lefebvre S.C."/>
            <person name="Maumus F."/>
            <person name="Mayer C."/>
            <person name="Miller J."/>
            <person name="Monier A."/>
            <person name="Salamov A."/>
            <person name="Young J."/>
            <person name="Aguilar M."/>
            <person name="Claverie J.M."/>
            <person name="Frickenhaus S."/>
            <person name="Gonzalez K."/>
            <person name="Herman E.K."/>
            <person name="Lin Y.C."/>
            <person name="Napier J."/>
            <person name="Ogata H."/>
            <person name="Sarno A.F."/>
            <person name="Shmutz J."/>
            <person name="Schroeder D."/>
            <person name="de Vargas C."/>
            <person name="Verret F."/>
            <person name="von Dassow P."/>
            <person name="Valentin K."/>
            <person name="Van de Peer Y."/>
            <person name="Wheeler G."/>
            <person name="Dacks J.B."/>
            <person name="Delwiche C.F."/>
            <person name="Dyhrman S.T."/>
            <person name="Glockner G."/>
            <person name="John U."/>
            <person name="Richards T."/>
            <person name="Worden A.Z."/>
            <person name="Zhang X."/>
            <person name="Grigoriev I.V."/>
            <person name="Allen A.E."/>
            <person name="Bidle K."/>
            <person name="Borodovsky M."/>
            <person name="Bowler C."/>
            <person name="Brownlee C."/>
            <person name="Cock J.M."/>
            <person name="Elias M."/>
            <person name="Gladyshev V.N."/>
            <person name="Groth M."/>
            <person name="Guda C."/>
            <person name="Hadaegh A."/>
            <person name="Iglesias-Rodriguez M.D."/>
            <person name="Jenkins J."/>
            <person name="Jones B.M."/>
            <person name="Lawson T."/>
            <person name="Leese F."/>
            <person name="Lindquist E."/>
            <person name="Lobanov A."/>
            <person name="Lomsadze A."/>
            <person name="Malik S.B."/>
            <person name="Marsh M.E."/>
            <person name="Mackinder L."/>
            <person name="Mock T."/>
            <person name="Mueller-Roeber B."/>
            <person name="Pagarete A."/>
            <person name="Parker M."/>
            <person name="Probert I."/>
            <person name="Quesneville H."/>
            <person name="Raines C."/>
            <person name="Rensing S.A."/>
            <person name="Riano-Pachon D.M."/>
            <person name="Richier S."/>
            <person name="Rokitta S."/>
            <person name="Shiraiwa Y."/>
            <person name="Soanes D.M."/>
            <person name="van der Giezen M."/>
            <person name="Wahlund T.M."/>
            <person name="Williams B."/>
            <person name="Wilson W."/>
            <person name="Wolfe G."/>
            <person name="Wurch L.L."/>
        </authorList>
    </citation>
    <scope>NUCLEOTIDE SEQUENCE</scope>
</reference>
<evidence type="ECO:0000256" key="6">
    <source>
        <dbReference type="ARBA" id="ARBA00037906"/>
    </source>
</evidence>
<dbReference type="GO" id="GO:0016117">
    <property type="term" value="P:carotenoid biosynthetic process"/>
    <property type="evidence" value="ECO:0007669"/>
    <property type="project" value="UniProtKB-KW"/>
</dbReference>
<dbReference type="OMA" id="PNNDKHE"/>
<comment type="similarity">
    <text evidence="2">Belongs to the lycopene cyclase family.</text>
</comment>
<keyword evidence="4" id="KW-0125">Carotenoid biosynthesis</keyword>
<dbReference type="KEGG" id="ehx:EMIHUDRAFT_448849"/>
<proteinExistence type="inferred from homology"/>
<feature type="region of interest" description="Disordered" evidence="7">
    <location>
        <begin position="582"/>
        <end position="614"/>
    </location>
</feature>
<dbReference type="GO" id="GO:0016860">
    <property type="term" value="F:intramolecular oxidoreductase activity"/>
    <property type="evidence" value="ECO:0007669"/>
    <property type="project" value="UniProtKB-ARBA"/>
</dbReference>
<dbReference type="STRING" id="2903.R1DVT3"/>
<dbReference type="InterPro" id="IPR010108">
    <property type="entry name" value="Lycopene_cyclase_b/e"/>
</dbReference>
<comment type="pathway">
    <text evidence="6">Carotenoid biosynthesis; beta-zeacarotene biosynthesis.</text>
</comment>
<dbReference type="EC" id="5.5.1.19" evidence="3"/>
<name>A0A0D3KUT8_EMIH1</name>
<organism evidence="8 9">
    <name type="scientific">Emiliania huxleyi (strain CCMP1516)</name>
    <dbReference type="NCBI Taxonomy" id="280463"/>
    <lineage>
        <taxon>Eukaryota</taxon>
        <taxon>Haptista</taxon>
        <taxon>Haptophyta</taxon>
        <taxon>Prymnesiophyceae</taxon>
        <taxon>Isochrysidales</taxon>
        <taxon>Noelaerhabdaceae</taxon>
        <taxon>Emiliania</taxon>
    </lineage>
</organism>
<evidence type="ECO:0000256" key="4">
    <source>
        <dbReference type="ARBA" id="ARBA00022746"/>
    </source>
</evidence>
<evidence type="ECO:0000313" key="8">
    <source>
        <dbReference type="EnsemblProtists" id="EOD39523"/>
    </source>
</evidence>
<keyword evidence="5" id="KW-0520">NAD</keyword>
<keyword evidence="9" id="KW-1185">Reference proteome</keyword>
<dbReference type="AlphaFoldDB" id="A0A0D3KUT8"/>
<dbReference type="InterPro" id="IPR036188">
    <property type="entry name" value="FAD/NAD-bd_sf"/>
</dbReference>
<dbReference type="NCBIfam" id="TIGR01790">
    <property type="entry name" value="carotene-cycl"/>
    <property type="match status" value="1"/>
</dbReference>
<dbReference type="PANTHER" id="PTHR39757:SF5">
    <property type="entry name" value="OS02G0190600 PROTEIN"/>
    <property type="match status" value="1"/>
</dbReference>